<dbReference type="Gene3D" id="2.60.40.340">
    <property type="entry name" value="Rel homology domain (RHD), DNA-binding domain"/>
    <property type="match status" value="1"/>
</dbReference>
<dbReference type="Proteomes" id="UP000663870">
    <property type="component" value="Unassembled WGS sequence"/>
</dbReference>
<dbReference type="InterPro" id="IPR037059">
    <property type="entry name" value="RHD_DNA_bind_dom_sf"/>
</dbReference>
<keyword evidence="4" id="KW-1185">Reference proteome</keyword>
<dbReference type="EMBL" id="CAJNOL010000382">
    <property type="protein sequence ID" value="CAF1039078.1"/>
    <property type="molecule type" value="Genomic_DNA"/>
</dbReference>
<sequence>MNLTGQHQPSGLPDIRDSSLDDQILGGLVFTEEDLALHSALHNIDDIRNALIDTPMEQFSSFDSIITNIPASPPENDDITKLISSSFEEITRQSTIEDTMERMNLSQSQTDILASPTSVQIGSSPVEHKEIDNSILARQYVQQQERLYKNASKVKKNSKHQNSSSNVGPIYILSSYGACQPCTTAQMQNDFDDPQQILQFDSMDSKKIQLKSQPRSKFRPRTQNESRTASHYIRCEINNPHEYPTIYIPHIWALQSAKNIIEVSLVRKDGQPHPYTIDNKTCSTTFDDNALIFRQNDLNTLYFCVTDDDFKTGCKSFMVEYIKSKQDDIITKELIKARQLDQSMLRFTRIYQAEKNTYQRDETSTEYSCIMSEAYGDVGVEHMGPTYGPMCGNERVYSLLKGRILKDDITVFVTENRSGWHQQLIFTKNGNLIYFSMPPYPFPRNDSGVANITIYYKGEELYQSPYLYKSSLDQALSELNLNDPTSTVSDSSTSDAFDFFSATGACPVRISSRKSSTAKSTKRLNNK</sequence>
<organism evidence="1 3">
    <name type="scientific">Rotaria sordida</name>
    <dbReference type="NCBI Taxonomy" id="392033"/>
    <lineage>
        <taxon>Eukaryota</taxon>
        <taxon>Metazoa</taxon>
        <taxon>Spiralia</taxon>
        <taxon>Gnathifera</taxon>
        <taxon>Rotifera</taxon>
        <taxon>Eurotatoria</taxon>
        <taxon>Bdelloidea</taxon>
        <taxon>Philodinida</taxon>
        <taxon>Philodinidae</taxon>
        <taxon>Rotaria</taxon>
    </lineage>
</organism>
<dbReference type="EMBL" id="CAJNOH010000204">
    <property type="protein sequence ID" value="CAF0943753.1"/>
    <property type="molecule type" value="Genomic_DNA"/>
</dbReference>
<accession>A0A814CPX2</accession>
<protein>
    <submittedName>
        <fullName evidence="1">Uncharacterized protein</fullName>
    </submittedName>
</protein>
<name>A0A814CPX2_9BILA</name>
<evidence type="ECO:0000313" key="3">
    <source>
        <dbReference type="Proteomes" id="UP000663854"/>
    </source>
</evidence>
<evidence type="ECO:0000313" key="2">
    <source>
        <dbReference type="EMBL" id="CAF1039078.1"/>
    </source>
</evidence>
<dbReference type="AlphaFoldDB" id="A0A814CPX2"/>
<dbReference type="Proteomes" id="UP000663854">
    <property type="component" value="Unassembled WGS sequence"/>
</dbReference>
<proteinExistence type="predicted"/>
<gene>
    <name evidence="2" type="ORF">JXQ802_LOCUS16052</name>
    <name evidence="1" type="ORF">PYM288_LOCUS11736</name>
</gene>
<dbReference type="GO" id="GO:0003700">
    <property type="term" value="F:DNA-binding transcription factor activity"/>
    <property type="evidence" value="ECO:0007669"/>
    <property type="project" value="InterPro"/>
</dbReference>
<dbReference type="GO" id="GO:0003677">
    <property type="term" value="F:DNA binding"/>
    <property type="evidence" value="ECO:0007669"/>
    <property type="project" value="InterPro"/>
</dbReference>
<reference evidence="1" key="1">
    <citation type="submission" date="2021-02" db="EMBL/GenBank/DDBJ databases">
        <authorList>
            <person name="Nowell W R."/>
        </authorList>
    </citation>
    <scope>NUCLEOTIDE SEQUENCE</scope>
</reference>
<evidence type="ECO:0000313" key="4">
    <source>
        <dbReference type="Proteomes" id="UP000663870"/>
    </source>
</evidence>
<comment type="caution">
    <text evidence="1">The sequence shown here is derived from an EMBL/GenBank/DDBJ whole genome shotgun (WGS) entry which is preliminary data.</text>
</comment>
<evidence type="ECO:0000313" key="1">
    <source>
        <dbReference type="EMBL" id="CAF0943753.1"/>
    </source>
</evidence>